<name>A0A6H1ZBW0_9ZZZZ</name>
<evidence type="ECO:0000313" key="2">
    <source>
        <dbReference type="EMBL" id="QJH95621.1"/>
    </source>
</evidence>
<sequence>MKKKGGEKSMIRAKLVDLINDCIEIAGDHGIPSGHLYAMLMGSMDLETYNSIIDDLKVAGTVTESNYLLKSVK</sequence>
<dbReference type="EMBL" id="MT144624">
    <property type="protein sequence ID" value="QJH95621.1"/>
    <property type="molecule type" value="Genomic_DNA"/>
</dbReference>
<reference evidence="1" key="1">
    <citation type="submission" date="2020-03" db="EMBL/GenBank/DDBJ databases">
        <title>The deep terrestrial virosphere.</title>
        <authorList>
            <person name="Holmfeldt K."/>
            <person name="Nilsson E."/>
            <person name="Simone D."/>
            <person name="Lopez-Fernandez M."/>
            <person name="Wu X."/>
            <person name="de Brujin I."/>
            <person name="Lundin D."/>
            <person name="Andersson A."/>
            <person name="Bertilsson S."/>
            <person name="Dopson M."/>
        </authorList>
    </citation>
    <scope>NUCLEOTIDE SEQUENCE</scope>
    <source>
        <strain evidence="1">TM448A00170</strain>
        <strain evidence="2">TM448B00479</strain>
    </source>
</reference>
<organism evidence="1">
    <name type="scientific">viral metagenome</name>
    <dbReference type="NCBI Taxonomy" id="1070528"/>
    <lineage>
        <taxon>unclassified sequences</taxon>
        <taxon>metagenomes</taxon>
        <taxon>organismal metagenomes</taxon>
    </lineage>
</organism>
<proteinExistence type="predicted"/>
<gene>
    <name evidence="1" type="ORF">TM448A00170_0012</name>
    <name evidence="2" type="ORF">TM448B00479_0030</name>
</gene>
<evidence type="ECO:0000313" key="1">
    <source>
        <dbReference type="EMBL" id="QJA44921.1"/>
    </source>
</evidence>
<dbReference type="AlphaFoldDB" id="A0A6H1ZBW0"/>
<dbReference type="EMBL" id="MT143983">
    <property type="protein sequence ID" value="QJA44921.1"/>
    <property type="molecule type" value="Genomic_DNA"/>
</dbReference>
<protein>
    <submittedName>
        <fullName evidence="1">Uncharacterized protein</fullName>
    </submittedName>
</protein>
<accession>A0A6H1ZBW0</accession>